<dbReference type="InterPro" id="IPR002656">
    <property type="entry name" value="Acyl_transf_3_dom"/>
</dbReference>
<protein>
    <recommendedName>
        <fullName evidence="2">Acyltransferase 3 domain-containing protein</fullName>
    </recommendedName>
</protein>
<dbReference type="GO" id="GO:0016747">
    <property type="term" value="F:acyltransferase activity, transferring groups other than amino-acyl groups"/>
    <property type="evidence" value="ECO:0007669"/>
    <property type="project" value="InterPro"/>
</dbReference>
<dbReference type="Proteomes" id="UP001497382">
    <property type="component" value="Unassembled WGS sequence"/>
</dbReference>
<gene>
    <name evidence="3" type="ORF">LARSCL_LOCUS9393</name>
</gene>
<dbReference type="Pfam" id="PF01757">
    <property type="entry name" value="Acyl_transf_3"/>
    <property type="match status" value="1"/>
</dbReference>
<feature type="transmembrane region" description="Helical" evidence="1">
    <location>
        <begin position="87"/>
        <end position="105"/>
    </location>
</feature>
<dbReference type="InterPro" id="IPR052728">
    <property type="entry name" value="O2_lipid_transport_reg"/>
</dbReference>
<feature type="transmembrane region" description="Helical" evidence="1">
    <location>
        <begin position="32"/>
        <end position="51"/>
    </location>
</feature>
<evidence type="ECO:0000313" key="4">
    <source>
        <dbReference type="Proteomes" id="UP001497382"/>
    </source>
</evidence>
<keyword evidence="4" id="KW-1185">Reference proteome</keyword>
<feature type="transmembrane region" description="Helical" evidence="1">
    <location>
        <begin position="159"/>
        <end position="178"/>
    </location>
</feature>
<feature type="transmembrane region" description="Helical" evidence="1">
    <location>
        <begin position="117"/>
        <end position="139"/>
    </location>
</feature>
<dbReference type="EMBL" id="CAXIEN010000104">
    <property type="protein sequence ID" value="CAL1277761.1"/>
    <property type="molecule type" value="Genomic_DNA"/>
</dbReference>
<dbReference type="PANTHER" id="PTHR11161">
    <property type="entry name" value="O-ACYLTRANSFERASE"/>
    <property type="match status" value="1"/>
</dbReference>
<evidence type="ECO:0000259" key="2">
    <source>
        <dbReference type="Pfam" id="PF01757"/>
    </source>
</evidence>
<keyword evidence="1" id="KW-0472">Membrane</keyword>
<proteinExistence type="predicted"/>
<reference evidence="3 4" key="1">
    <citation type="submission" date="2024-04" db="EMBL/GenBank/DDBJ databases">
        <authorList>
            <person name="Rising A."/>
            <person name="Reimegard J."/>
            <person name="Sonavane S."/>
            <person name="Akerstrom W."/>
            <person name="Nylinder S."/>
            <person name="Hedman E."/>
            <person name="Kallberg Y."/>
        </authorList>
    </citation>
    <scope>NUCLEOTIDE SEQUENCE [LARGE SCALE GENOMIC DNA]</scope>
</reference>
<feature type="transmembrane region" description="Helical" evidence="1">
    <location>
        <begin position="190"/>
        <end position="209"/>
    </location>
</feature>
<accession>A0AAV2A2E1</accession>
<keyword evidence="1" id="KW-0812">Transmembrane</keyword>
<dbReference type="AlphaFoldDB" id="A0AAV2A2E1"/>
<evidence type="ECO:0000313" key="3">
    <source>
        <dbReference type="EMBL" id="CAL1277761.1"/>
    </source>
</evidence>
<feature type="domain" description="Acyltransferase 3" evidence="2">
    <location>
        <begin position="1"/>
        <end position="215"/>
    </location>
</feature>
<keyword evidence="1" id="KW-1133">Transmembrane helix</keyword>
<evidence type="ECO:0000256" key="1">
    <source>
        <dbReference type="SAM" id="Phobius"/>
    </source>
</evidence>
<comment type="caution">
    <text evidence="3">The sequence shown here is derived from an EMBL/GenBank/DDBJ whole genome shotgun (WGS) entry which is preliminary data.</text>
</comment>
<feature type="transmembrane region" description="Helical" evidence="1">
    <location>
        <begin position="6"/>
        <end position="25"/>
    </location>
</feature>
<sequence>MGWSWYLANDMQFYIISPLLLVTLWRWPKVGYSFLGLFFSISLVSSFVITYEYKLIAGLGNIVDEAKNGADYMEMWSNFFDKYYIKPYTRIAPYLVGMLLAYYLYKRKQNNANKLNLITLLIGWMIASGITLACLFGLYHQKLSLVASSFYNALNHLGFAFGLAWVIFVCITGQAGAVNGILSWKAWIPLSRLTFCAYLIHPIVIFAYYSSMKRLIEFNHINMLKQGDDRIRKSGKFVKIS</sequence>
<dbReference type="PANTHER" id="PTHR11161:SF0">
    <property type="entry name" value="O-ACYLTRANSFERASE LIKE PROTEIN"/>
    <property type="match status" value="1"/>
</dbReference>
<organism evidence="3 4">
    <name type="scientific">Larinioides sclopetarius</name>
    <dbReference type="NCBI Taxonomy" id="280406"/>
    <lineage>
        <taxon>Eukaryota</taxon>
        <taxon>Metazoa</taxon>
        <taxon>Ecdysozoa</taxon>
        <taxon>Arthropoda</taxon>
        <taxon>Chelicerata</taxon>
        <taxon>Arachnida</taxon>
        <taxon>Araneae</taxon>
        <taxon>Araneomorphae</taxon>
        <taxon>Entelegynae</taxon>
        <taxon>Araneoidea</taxon>
        <taxon>Araneidae</taxon>
        <taxon>Larinioides</taxon>
    </lineage>
</organism>
<name>A0AAV2A2E1_9ARAC</name>